<dbReference type="PATRIC" id="fig|1503.3.peg.2081"/>
<dbReference type="SMART" id="SM00471">
    <property type="entry name" value="HDc"/>
    <property type="match status" value="1"/>
</dbReference>
<keyword evidence="4" id="KW-0378">Hydrolase</keyword>
<dbReference type="PROSITE" id="PS51831">
    <property type="entry name" value="HD"/>
    <property type="match status" value="1"/>
</dbReference>
<dbReference type="GO" id="GO:0046872">
    <property type="term" value="F:metal ion binding"/>
    <property type="evidence" value="ECO:0007669"/>
    <property type="project" value="UniProtKB-KW"/>
</dbReference>
<evidence type="ECO:0000313" key="8">
    <source>
        <dbReference type="EMBL" id="KNF09433.1"/>
    </source>
</evidence>
<dbReference type="NCBIfam" id="TIGR00488">
    <property type="entry name" value="bis(5'-nucleosyl)-tetraphosphatase (symmetrical) YqeK"/>
    <property type="match status" value="1"/>
</dbReference>
<evidence type="ECO:0000256" key="1">
    <source>
        <dbReference type="ARBA" id="ARBA00012506"/>
    </source>
</evidence>
<evidence type="ECO:0000256" key="3">
    <source>
        <dbReference type="ARBA" id="ARBA00022741"/>
    </source>
</evidence>
<dbReference type="Gene3D" id="1.10.3210.10">
    <property type="entry name" value="Hypothetical protein af1432"/>
    <property type="match status" value="1"/>
</dbReference>
<dbReference type="Proteomes" id="UP000037267">
    <property type="component" value="Unassembled WGS sequence"/>
</dbReference>
<dbReference type="RefSeq" id="WP_050354416.1">
    <property type="nucleotide sequence ID" value="NZ_LGSS01000003.1"/>
</dbReference>
<dbReference type="SUPFAM" id="SSF109604">
    <property type="entry name" value="HD-domain/PDEase-like"/>
    <property type="match status" value="1"/>
</dbReference>
<proteinExistence type="predicted"/>
<keyword evidence="3" id="KW-0547">Nucleotide-binding</keyword>
<dbReference type="PANTHER" id="PTHR35795:SF1">
    <property type="entry name" value="BIS(5'-NUCLEOSYL)-TETRAPHOSPHATASE, SYMMETRICAL"/>
    <property type="match status" value="1"/>
</dbReference>
<sequence>MIKKIKEDLEKSIGKDRYLHSLRVMEVSQKLAKCYGENEEDAMLAGLLHDCGRILDKCYLLKMANEFGIILKGMYEKEFVLIHAYLGAEIAKNHYKIENTDIINAIKYHTTGRENMSLLEKIVYIADYIEPGRDFPGVEEIRDLAYKNLDKSLLKSMENTIRHVIDRGWILHEDTVKARNYIILNSKQ</sequence>
<dbReference type="Pfam" id="PF01966">
    <property type="entry name" value="HD"/>
    <property type="match status" value="1"/>
</dbReference>
<dbReference type="InterPro" id="IPR006675">
    <property type="entry name" value="HDIG_dom"/>
</dbReference>
<dbReference type="AlphaFoldDB" id="A0A0L0WD82"/>
<protein>
    <recommendedName>
        <fullName evidence="1">bis(5'-nucleosyl)-tetraphosphatase (symmetrical)</fullName>
        <ecNumber evidence="1">3.6.1.41</ecNumber>
    </recommendedName>
</protein>
<evidence type="ECO:0000256" key="6">
    <source>
        <dbReference type="ARBA" id="ARBA00049417"/>
    </source>
</evidence>
<dbReference type="InterPro" id="IPR003607">
    <property type="entry name" value="HD/PDEase_dom"/>
</dbReference>
<gene>
    <name evidence="8" type="ORF">CLPU_3c02120</name>
</gene>
<accession>A0A0L0WD82</accession>
<feature type="domain" description="HD" evidence="7">
    <location>
        <begin position="17"/>
        <end position="132"/>
    </location>
</feature>
<evidence type="ECO:0000256" key="4">
    <source>
        <dbReference type="ARBA" id="ARBA00022801"/>
    </source>
</evidence>
<dbReference type="OrthoDB" id="5295945at2"/>
<evidence type="ECO:0000259" key="7">
    <source>
        <dbReference type="PROSITE" id="PS51831"/>
    </source>
</evidence>
<name>A0A0L0WD82_GOTPU</name>
<dbReference type="CDD" id="cd00077">
    <property type="entry name" value="HDc"/>
    <property type="match status" value="1"/>
</dbReference>
<dbReference type="EMBL" id="LGSS01000003">
    <property type="protein sequence ID" value="KNF09433.1"/>
    <property type="molecule type" value="Genomic_DNA"/>
</dbReference>
<organism evidence="8 9">
    <name type="scientific">Gottschalkia purinilytica</name>
    <name type="common">Clostridium purinilyticum</name>
    <dbReference type="NCBI Taxonomy" id="1503"/>
    <lineage>
        <taxon>Bacteria</taxon>
        <taxon>Bacillati</taxon>
        <taxon>Bacillota</taxon>
        <taxon>Tissierellia</taxon>
        <taxon>Tissierellales</taxon>
        <taxon>Gottschalkiaceae</taxon>
        <taxon>Gottschalkia</taxon>
    </lineage>
</organism>
<dbReference type="NCBIfam" id="TIGR00277">
    <property type="entry name" value="HDIG"/>
    <property type="match status" value="1"/>
</dbReference>
<evidence type="ECO:0000313" key="9">
    <source>
        <dbReference type="Proteomes" id="UP000037267"/>
    </source>
</evidence>
<comment type="caution">
    <text evidence="8">The sequence shown here is derived from an EMBL/GenBank/DDBJ whole genome shotgun (WGS) entry which is preliminary data.</text>
</comment>
<keyword evidence="2" id="KW-0479">Metal-binding</keyword>
<dbReference type="GO" id="GO:0008803">
    <property type="term" value="F:bis(5'-nucleosyl)-tetraphosphatase (symmetrical) activity"/>
    <property type="evidence" value="ECO:0007669"/>
    <property type="project" value="UniProtKB-EC"/>
</dbReference>
<keyword evidence="5" id="KW-0408">Iron</keyword>
<dbReference type="EC" id="3.6.1.41" evidence="1"/>
<reference evidence="9" key="1">
    <citation type="submission" date="2015-07" db="EMBL/GenBank/DDBJ databases">
        <title>Draft genome sequence of the purine-degrading Gottschalkia purinilyticum DSM 1384 (formerly Clostridium purinilyticum).</title>
        <authorList>
            <person name="Poehlein A."/>
            <person name="Schiel-Bengelsdorf B."/>
            <person name="Bengelsdorf F.R."/>
            <person name="Daniel R."/>
            <person name="Duerre P."/>
        </authorList>
    </citation>
    <scope>NUCLEOTIDE SEQUENCE [LARGE SCALE GENOMIC DNA]</scope>
    <source>
        <strain evidence="9">DSM 1384</strain>
    </source>
</reference>
<evidence type="ECO:0000256" key="5">
    <source>
        <dbReference type="ARBA" id="ARBA00023004"/>
    </source>
</evidence>
<dbReference type="GO" id="GO:0000166">
    <property type="term" value="F:nucleotide binding"/>
    <property type="evidence" value="ECO:0007669"/>
    <property type="project" value="UniProtKB-KW"/>
</dbReference>
<dbReference type="InterPro" id="IPR006674">
    <property type="entry name" value="HD_domain"/>
</dbReference>
<dbReference type="InterPro" id="IPR051094">
    <property type="entry name" value="Diverse_Catalytic_Enzymes"/>
</dbReference>
<dbReference type="STRING" id="1503.CLPU_3c02120"/>
<keyword evidence="9" id="KW-1185">Reference proteome</keyword>
<dbReference type="PANTHER" id="PTHR35795">
    <property type="entry name" value="SLR1885 PROTEIN"/>
    <property type="match status" value="1"/>
</dbReference>
<dbReference type="InterPro" id="IPR005249">
    <property type="entry name" value="YqeK"/>
</dbReference>
<evidence type="ECO:0000256" key="2">
    <source>
        <dbReference type="ARBA" id="ARBA00022723"/>
    </source>
</evidence>
<comment type="catalytic activity">
    <reaction evidence="6">
        <text>P(1),P(4)-bis(5'-adenosyl) tetraphosphate + H2O = 2 ADP + 2 H(+)</text>
        <dbReference type="Rhea" id="RHEA:24252"/>
        <dbReference type="ChEBI" id="CHEBI:15377"/>
        <dbReference type="ChEBI" id="CHEBI:15378"/>
        <dbReference type="ChEBI" id="CHEBI:58141"/>
        <dbReference type="ChEBI" id="CHEBI:456216"/>
        <dbReference type="EC" id="3.6.1.41"/>
    </reaction>
</comment>